<reference evidence="2" key="1">
    <citation type="journal article" date="2015" name="Genome Biol. Evol.">
        <title>Organellar Genomes of White Spruce (Picea glauca): Assembly and Annotation.</title>
        <authorList>
            <person name="Jackman S.D."/>
            <person name="Warren R.L."/>
            <person name="Gibb E.A."/>
            <person name="Vandervalk B.P."/>
            <person name="Mohamadi H."/>
            <person name="Chu J."/>
            <person name="Raymond A."/>
            <person name="Pleasance S."/>
            <person name="Coope R."/>
            <person name="Wildung M.R."/>
            <person name="Ritland C.E."/>
            <person name="Bousquet J."/>
            <person name="Jones S.J."/>
            <person name="Bohlmann J."/>
            <person name="Birol I."/>
        </authorList>
    </citation>
    <scope>NUCLEOTIDE SEQUENCE [LARGE SCALE GENOMIC DNA]</scope>
    <source>
        <tissue evidence="2">Flushing bud</tissue>
    </source>
</reference>
<feature type="compositionally biased region" description="Basic and acidic residues" evidence="1">
    <location>
        <begin position="118"/>
        <end position="130"/>
    </location>
</feature>
<accession>A0A124GNI9</accession>
<geneLocation type="mitochondrion" evidence="2"/>
<dbReference type="EMBL" id="LKAM01000004">
    <property type="protein sequence ID" value="KUM48966.1"/>
    <property type="molecule type" value="Genomic_DNA"/>
</dbReference>
<keyword evidence="2" id="KW-0496">Mitochondrion</keyword>
<feature type="region of interest" description="Disordered" evidence="1">
    <location>
        <begin position="104"/>
        <end position="130"/>
    </location>
</feature>
<gene>
    <name evidence="2" type="ORF">ABT39_MTgene4302</name>
</gene>
<name>A0A124GNI9_PICGL</name>
<dbReference type="AlphaFoldDB" id="A0A124GNI9"/>
<protein>
    <submittedName>
        <fullName evidence="2">Uncharacterized protein</fullName>
    </submittedName>
</protein>
<evidence type="ECO:0000313" key="2">
    <source>
        <dbReference type="EMBL" id="KUM48966.1"/>
    </source>
</evidence>
<sequence>MELEGMLPLLLVSLLALLLMLGILATSTGLTGYATLTIGVSSAAYGSRSVFGSTTASTASPTGSTTFASVAAPGTLAYSYVTKTTAPTYASATRIGRNTGYKNGRYVAGNGSASGYRSGREARSRSSESL</sequence>
<proteinExistence type="predicted"/>
<evidence type="ECO:0000256" key="1">
    <source>
        <dbReference type="SAM" id="MobiDB-lite"/>
    </source>
</evidence>
<comment type="caution">
    <text evidence="2">The sequence shown here is derived from an EMBL/GenBank/DDBJ whole genome shotgun (WGS) entry which is preliminary data.</text>
</comment>
<organism evidence="2">
    <name type="scientific">Picea glauca</name>
    <name type="common">White spruce</name>
    <name type="synonym">Pinus glauca</name>
    <dbReference type="NCBI Taxonomy" id="3330"/>
    <lineage>
        <taxon>Eukaryota</taxon>
        <taxon>Viridiplantae</taxon>
        <taxon>Streptophyta</taxon>
        <taxon>Embryophyta</taxon>
        <taxon>Tracheophyta</taxon>
        <taxon>Spermatophyta</taxon>
        <taxon>Pinopsida</taxon>
        <taxon>Pinidae</taxon>
        <taxon>Conifers I</taxon>
        <taxon>Pinales</taxon>
        <taxon>Pinaceae</taxon>
        <taxon>Picea</taxon>
    </lineage>
</organism>